<keyword evidence="8 11" id="KW-0460">Magnesium</keyword>
<evidence type="ECO:0000256" key="5">
    <source>
        <dbReference type="ARBA" id="ARBA00022505"/>
    </source>
</evidence>
<keyword evidence="5 11" id="KW-0500">Molybdenum</keyword>
<protein>
    <recommendedName>
        <fullName evidence="11">Molybdopterin molybdenumtransferase</fullName>
        <ecNumber evidence="11">2.10.1.1</ecNumber>
    </recommendedName>
</protein>
<dbReference type="FunFam" id="2.170.190.11:FF:000001">
    <property type="entry name" value="Molybdopterin molybdenumtransferase"/>
    <property type="match status" value="1"/>
</dbReference>
<comment type="pathway">
    <text evidence="3 11">Cofactor biosynthesis; molybdopterin biosynthesis.</text>
</comment>
<dbReference type="OrthoDB" id="9804758at2"/>
<dbReference type="PANTHER" id="PTHR10192:SF5">
    <property type="entry name" value="GEPHYRIN"/>
    <property type="match status" value="1"/>
</dbReference>
<evidence type="ECO:0000256" key="1">
    <source>
        <dbReference type="ARBA" id="ARBA00001946"/>
    </source>
</evidence>
<dbReference type="Gene3D" id="3.90.105.10">
    <property type="entry name" value="Molybdopterin biosynthesis moea protein, domain 2"/>
    <property type="match status" value="1"/>
</dbReference>
<keyword evidence="9 11" id="KW-0501">Molybdenum cofactor biosynthesis</keyword>
<dbReference type="Gene3D" id="2.40.340.10">
    <property type="entry name" value="MoeA, C-terminal, domain IV"/>
    <property type="match status" value="1"/>
</dbReference>
<dbReference type="CDD" id="cd00887">
    <property type="entry name" value="MoeA"/>
    <property type="match status" value="1"/>
</dbReference>
<evidence type="ECO:0000256" key="10">
    <source>
        <dbReference type="ARBA" id="ARBA00047317"/>
    </source>
</evidence>
<gene>
    <name evidence="13" type="ORF">EI42_01540</name>
</gene>
<dbReference type="EC" id="2.10.1.1" evidence="11"/>
<feature type="domain" description="MoaB/Mog" evidence="12">
    <location>
        <begin position="190"/>
        <end position="326"/>
    </location>
</feature>
<accession>A0A326UKT7</accession>
<dbReference type="NCBIfam" id="TIGR00177">
    <property type="entry name" value="molyb_syn"/>
    <property type="match status" value="1"/>
</dbReference>
<evidence type="ECO:0000256" key="4">
    <source>
        <dbReference type="ARBA" id="ARBA00010763"/>
    </source>
</evidence>
<dbReference type="Pfam" id="PF03454">
    <property type="entry name" value="MoeA_C"/>
    <property type="match status" value="1"/>
</dbReference>
<dbReference type="PANTHER" id="PTHR10192">
    <property type="entry name" value="MOLYBDOPTERIN BIOSYNTHESIS PROTEIN"/>
    <property type="match status" value="1"/>
</dbReference>
<comment type="caution">
    <text evidence="13">The sequence shown here is derived from an EMBL/GenBank/DDBJ whole genome shotgun (WGS) entry which is preliminary data.</text>
</comment>
<dbReference type="Pfam" id="PF03453">
    <property type="entry name" value="MoeA_N"/>
    <property type="match status" value="1"/>
</dbReference>
<dbReference type="EMBL" id="QKUF01000003">
    <property type="protein sequence ID" value="PZW32993.1"/>
    <property type="molecule type" value="Genomic_DNA"/>
</dbReference>
<dbReference type="SUPFAM" id="SSF63867">
    <property type="entry name" value="MoeA C-terminal domain-like"/>
    <property type="match status" value="1"/>
</dbReference>
<dbReference type="Pfam" id="PF00994">
    <property type="entry name" value="MoCF_biosynth"/>
    <property type="match status" value="1"/>
</dbReference>
<dbReference type="InterPro" id="IPR036135">
    <property type="entry name" value="MoeA_linker/N_sf"/>
</dbReference>
<dbReference type="SMART" id="SM00852">
    <property type="entry name" value="MoCF_biosynth"/>
    <property type="match status" value="1"/>
</dbReference>
<sequence>MPSHSPLLTYERESIMLSVEEALKRILAAITPLESVRLPLQDAFDHILAQEIIAHDDNPPFANSAMDGFALQSQDTQHTPVRLKVIGDIAAGHVSGQTVTPGTAMRIMTGAPVPPGADAVIQIELTNPSDEWVEVLQPVLRGNNIRPAGEDIQKGQKLLSPGDLIGPWETGILATLGYDHVEVIRKPRVAILGTGDEVVEISAELQPGQIRNSNSYLLEAAVRKAGGIPTRLGIARDTVESLREKLNEAITYDLILTSGGVSVGDFDLVKDIMQEQGEMNFWRINMRPGKPVAFGHIHGVPLLGLPGNPVSSAVTFELFGRPVVRKLQGHTRLYRPQIEVIVADGVQEKAQRRHYVRAHVSLEQGRFVAHTTGKQGSNLLTSLLNANALVIVPEGGTQILPGQPARALMLDWPEVETLE</sequence>
<dbReference type="FunFam" id="3.40.980.10:FF:000004">
    <property type="entry name" value="Molybdopterin molybdenumtransferase"/>
    <property type="match status" value="1"/>
</dbReference>
<dbReference type="UniPathway" id="UPA00344"/>
<dbReference type="SUPFAM" id="SSF53218">
    <property type="entry name" value="Molybdenum cofactor biosynthesis proteins"/>
    <property type="match status" value="1"/>
</dbReference>
<evidence type="ECO:0000259" key="12">
    <source>
        <dbReference type="SMART" id="SM00852"/>
    </source>
</evidence>
<dbReference type="NCBIfam" id="NF045515">
    <property type="entry name" value="Glp_gephyrin"/>
    <property type="match status" value="1"/>
</dbReference>
<comment type="catalytic activity">
    <reaction evidence="10">
        <text>adenylyl-molybdopterin + molybdate = Mo-molybdopterin + AMP + H(+)</text>
        <dbReference type="Rhea" id="RHEA:35047"/>
        <dbReference type="ChEBI" id="CHEBI:15378"/>
        <dbReference type="ChEBI" id="CHEBI:36264"/>
        <dbReference type="ChEBI" id="CHEBI:62727"/>
        <dbReference type="ChEBI" id="CHEBI:71302"/>
        <dbReference type="ChEBI" id="CHEBI:456215"/>
        <dbReference type="EC" id="2.10.1.1"/>
    </reaction>
</comment>
<dbReference type="GO" id="GO:0061599">
    <property type="term" value="F:molybdopterin molybdotransferase activity"/>
    <property type="evidence" value="ECO:0007669"/>
    <property type="project" value="UniProtKB-UniRule"/>
</dbReference>
<evidence type="ECO:0000256" key="2">
    <source>
        <dbReference type="ARBA" id="ARBA00002901"/>
    </source>
</evidence>
<dbReference type="Gene3D" id="2.170.190.11">
    <property type="entry name" value="Molybdopterin biosynthesis moea protein, domain 3"/>
    <property type="match status" value="1"/>
</dbReference>
<dbReference type="InterPro" id="IPR005111">
    <property type="entry name" value="MoeA_C_domain_IV"/>
</dbReference>
<evidence type="ECO:0000256" key="3">
    <source>
        <dbReference type="ARBA" id="ARBA00005046"/>
    </source>
</evidence>
<reference evidence="13 14" key="1">
    <citation type="submission" date="2018-06" db="EMBL/GenBank/DDBJ databases">
        <title>Genomic Encyclopedia of Archaeal and Bacterial Type Strains, Phase II (KMG-II): from individual species to whole genera.</title>
        <authorList>
            <person name="Goeker M."/>
        </authorList>
    </citation>
    <scope>NUCLEOTIDE SEQUENCE [LARGE SCALE GENOMIC DNA]</scope>
    <source>
        <strain evidence="13 14">ATCC BAA-1881</strain>
    </source>
</reference>
<evidence type="ECO:0000256" key="6">
    <source>
        <dbReference type="ARBA" id="ARBA00022679"/>
    </source>
</evidence>
<evidence type="ECO:0000256" key="11">
    <source>
        <dbReference type="RuleBase" id="RU365090"/>
    </source>
</evidence>
<name>A0A326UKT7_THEHA</name>
<proteinExistence type="inferred from homology"/>
<keyword evidence="7 11" id="KW-0479">Metal-binding</keyword>
<dbReference type="AlphaFoldDB" id="A0A326UKT7"/>
<dbReference type="InterPro" id="IPR001453">
    <property type="entry name" value="MoaB/Mog_dom"/>
</dbReference>
<dbReference type="InterPro" id="IPR036425">
    <property type="entry name" value="MoaB/Mog-like_dom_sf"/>
</dbReference>
<evidence type="ECO:0000256" key="8">
    <source>
        <dbReference type="ARBA" id="ARBA00022842"/>
    </source>
</evidence>
<dbReference type="SUPFAM" id="SSF63882">
    <property type="entry name" value="MoeA N-terminal region -like"/>
    <property type="match status" value="1"/>
</dbReference>
<evidence type="ECO:0000313" key="14">
    <source>
        <dbReference type="Proteomes" id="UP000248806"/>
    </source>
</evidence>
<dbReference type="InterPro" id="IPR005110">
    <property type="entry name" value="MoeA_linker/N"/>
</dbReference>
<organism evidence="13 14">
    <name type="scientific">Thermosporothrix hazakensis</name>
    <dbReference type="NCBI Taxonomy" id="644383"/>
    <lineage>
        <taxon>Bacteria</taxon>
        <taxon>Bacillati</taxon>
        <taxon>Chloroflexota</taxon>
        <taxon>Ktedonobacteria</taxon>
        <taxon>Ktedonobacterales</taxon>
        <taxon>Thermosporotrichaceae</taxon>
        <taxon>Thermosporothrix</taxon>
    </lineage>
</organism>
<comment type="cofactor">
    <cofactor evidence="1 11">
        <name>Mg(2+)</name>
        <dbReference type="ChEBI" id="CHEBI:18420"/>
    </cofactor>
</comment>
<dbReference type="Gene3D" id="3.40.980.10">
    <property type="entry name" value="MoaB/Mog-like domain"/>
    <property type="match status" value="1"/>
</dbReference>
<comment type="function">
    <text evidence="2 11">Catalyzes the insertion of molybdate into adenylated molybdopterin with the concomitant release of AMP.</text>
</comment>
<dbReference type="GO" id="GO:0005829">
    <property type="term" value="C:cytosol"/>
    <property type="evidence" value="ECO:0007669"/>
    <property type="project" value="TreeGrafter"/>
</dbReference>
<dbReference type="GO" id="GO:0006777">
    <property type="term" value="P:Mo-molybdopterin cofactor biosynthetic process"/>
    <property type="evidence" value="ECO:0007669"/>
    <property type="project" value="UniProtKB-UniRule"/>
</dbReference>
<evidence type="ECO:0000256" key="7">
    <source>
        <dbReference type="ARBA" id="ARBA00022723"/>
    </source>
</evidence>
<keyword evidence="14" id="KW-1185">Reference proteome</keyword>
<dbReference type="GO" id="GO:0046872">
    <property type="term" value="F:metal ion binding"/>
    <property type="evidence" value="ECO:0007669"/>
    <property type="project" value="UniProtKB-UniRule"/>
</dbReference>
<evidence type="ECO:0000313" key="13">
    <source>
        <dbReference type="EMBL" id="PZW32993.1"/>
    </source>
</evidence>
<dbReference type="Proteomes" id="UP000248806">
    <property type="component" value="Unassembled WGS sequence"/>
</dbReference>
<comment type="similarity">
    <text evidence="4 11">Belongs to the MoeA family.</text>
</comment>
<dbReference type="InterPro" id="IPR036688">
    <property type="entry name" value="MoeA_C_domain_IV_sf"/>
</dbReference>
<dbReference type="InterPro" id="IPR038987">
    <property type="entry name" value="MoeA-like"/>
</dbReference>
<keyword evidence="6 11" id="KW-0808">Transferase</keyword>
<evidence type="ECO:0000256" key="9">
    <source>
        <dbReference type="ARBA" id="ARBA00023150"/>
    </source>
</evidence>